<evidence type="ECO:0000313" key="1">
    <source>
        <dbReference type="EMBL" id="RNA11874.1"/>
    </source>
</evidence>
<comment type="caution">
    <text evidence="1">The sequence shown here is derived from an EMBL/GenBank/DDBJ whole genome shotgun (WGS) entry which is preliminary data.</text>
</comment>
<dbReference type="EMBL" id="REGN01005830">
    <property type="protein sequence ID" value="RNA11874.1"/>
    <property type="molecule type" value="Genomic_DNA"/>
</dbReference>
<proteinExistence type="predicted"/>
<organism evidence="1 2">
    <name type="scientific">Brachionus plicatilis</name>
    <name type="common">Marine rotifer</name>
    <name type="synonym">Brachionus muelleri</name>
    <dbReference type="NCBI Taxonomy" id="10195"/>
    <lineage>
        <taxon>Eukaryota</taxon>
        <taxon>Metazoa</taxon>
        <taxon>Spiralia</taxon>
        <taxon>Gnathifera</taxon>
        <taxon>Rotifera</taxon>
        <taxon>Eurotatoria</taxon>
        <taxon>Monogononta</taxon>
        <taxon>Pseudotrocha</taxon>
        <taxon>Ploima</taxon>
        <taxon>Brachionidae</taxon>
        <taxon>Brachionus</taxon>
    </lineage>
</organism>
<dbReference type="OrthoDB" id="119028at2759"/>
<dbReference type="AlphaFoldDB" id="A0A3M7QLA9"/>
<evidence type="ECO:0000313" key="2">
    <source>
        <dbReference type="Proteomes" id="UP000276133"/>
    </source>
</evidence>
<accession>A0A3M7QLA9</accession>
<name>A0A3M7QLA9_BRAPC</name>
<dbReference type="Proteomes" id="UP000276133">
    <property type="component" value="Unassembled WGS sequence"/>
</dbReference>
<reference evidence="1 2" key="1">
    <citation type="journal article" date="2018" name="Sci. Rep.">
        <title>Genomic signatures of local adaptation to the degree of environmental predictability in rotifers.</title>
        <authorList>
            <person name="Franch-Gras L."/>
            <person name="Hahn C."/>
            <person name="Garcia-Roger E.M."/>
            <person name="Carmona M.J."/>
            <person name="Serra M."/>
            <person name="Gomez A."/>
        </authorList>
    </citation>
    <scope>NUCLEOTIDE SEQUENCE [LARGE SCALE GENOMIC DNA]</scope>
    <source>
        <strain evidence="1">HYR1</strain>
    </source>
</reference>
<gene>
    <name evidence="1" type="ORF">BpHYR1_036680</name>
</gene>
<keyword evidence="2" id="KW-1185">Reference proteome</keyword>
<sequence>MVYLKFFLTENMLKSCASYFFSKKKILLLDVYLKEYICKHLVGKGIILKEVKPPTSAKSIPIRQKRKLKLAQFKIEAFI</sequence>
<protein>
    <submittedName>
        <fullName evidence="1">Uncharacterized protein</fullName>
    </submittedName>
</protein>